<evidence type="ECO:0000313" key="2">
    <source>
        <dbReference type="Proteomes" id="UP000613840"/>
    </source>
</evidence>
<comment type="caution">
    <text evidence="1">The sequence shown here is derived from an EMBL/GenBank/DDBJ whole genome shotgun (WGS) entry which is preliminary data.</text>
</comment>
<name>A0A917S3P0_9ACTN</name>
<dbReference type="SUPFAM" id="SSF53335">
    <property type="entry name" value="S-adenosyl-L-methionine-dependent methyltransferases"/>
    <property type="match status" value="1"/>
</dbReference>
<dbReference type="AlphaFoldDB" id="A0A917S3P0"/>
<accession>A0A917S3P0</accession>
<gene>
    <name evidence="1" type="ORF">GCM10011575_11320</name>
</gene>
<dbReference type="PANTHER" id="PTHR36971:SF1">
    <property type="entry name" value="METHYLTRANSFERASE DOMAIN-CONTAINING PROTEIN"/>
    <property type="match status" value="1"/>
</dbReference>
<organism evidence="1 2">
    <name type="scientific">Microlunatus endophyticus</name>
    <dbReference type="NCBI Taxonomy" id="1716077"/>
    <lineage>
        <taxon>Bacteria</taxon>
        <taxon>Bacillati</taxon>
        <taxon>Actinomycetota</taxon>
        <taxon>Actinomycetes</taxon>
        <taxon>Propionibacteriales</taxon>
        <taxon>Propionibacteriaceae</taxon>
        <taxon>Microlunatus</taxon>
    </lineage>
</organism>
<evidence type="ECO:0008006" key="3">
    <source>
        <dbReference type="Google" id="ProtNLM"/>
    </source>
</evidence>
<dbReference type="InterPro" id="IPR029063">
    <property type="entry name" value="SAM-dependent_MTases_sf"/>
</dbReference>
<sequence length="163" mass="18035">MAHHSFHGAPGRFEATARFVADRFPNAQYVADVAGGQGMLARILTKRYNKQAELIDPRGWALRGVASRQEAYEAGSAEFYDLVVGLHPDQALRPVVESAQRRPVLVVPCCNFWDPETRLGRAALTEAITRYHEERGGSVEPVTLGFAGPMNRGLVLLPSDRRH</sequence>
<keyword evidence="2" id="KW-1185">Reference proteome</keyword>
<dbReference type="Proteomes" id="UP000613840">
    <property type="component" value="Unassembled WGS sequence"/>
</dbReference>
<reference evidence="1" key="2">
    <citation type="submission" date="2020-09" db="EMBL/GenBank/DDBJ databases">
        <authorList>
            <person name="Sun Q."/>
            <person name="Zhou Y."/>
        </authorList>
    </citation>
    <scope>NUCLEOTIDE SEQUENCE</scope>
    <source>
        <strain evidence="1">CGMCC 4.7306</strain>
    </source>
</reference>
<reference evidence="1" key="1">
    <citation type="journal article" date="2014" name="Int. J. Syst. Evol. Microbiol.">
        <title>Complete genome sequence of Corynebacterium casei LMG S-19264T (=DSM 44701T), isolated from a smear-ripened cheese.</title>
        <authorList>
            <consortium name="US DOE Joint Genome Institute (JGI-PGF)"/>
            <person name="Walter F."/>
            <person name="Albersmeier A."/>
            <person name="Kalinowski J."/>
            <person name="Ruckert C."/>
        </authorList>
    </citation>
    <scope>NUCLEOTIDE SEQUENCE</scope>
    <source>
        <strain evidence="1">CGMCC 4.7306</strain>
    </source>
</reference>
<proteinExistence type="predicted"/>
<dbReference type="EMBL" id="BMMZ01000002">
    <property type="protein sequence ID" value="GGL54655.1"/>
    <property type="molecule type" value="Genomic_DNA"/>
</dbReference>
<dbReference type="RefSeq" id="WP_188894186.1">
    <property type="nucleotide sequence ID" value="NZ_BMMZ01000002.1"/>
</dbReference>
<protein>
    <recommendedName>
        <fullName evidence="3">Methyltransferase domain-containing protein</fullName>
    </recommendedName>
</protein>
<evidence type="ECO:0000313" key="1">
    <source>
        <dbReference type="EMBL" id="GGL54655.1"/>
    </source>
</evidence>
<dbReference type="PANTHER" id="PTHR36971">
    <property type="entry name" value="UNNAMED PRODUCT"/>
    <property type="match status" value="1"/>
</dbReference>